<feature type="transmembrane region" description="Helical" evidence="1">
    <location>
        <begin position="32"/>
        <end position="53"/>
    </location>
</feature>
<dbReference type="AlphaFoldDB" id="A0A0G0T786"/>
<comment type="caution">
    <text evidence="2">The sequence shown here is derived from an EMBL/GenBank/DDBJ whole genome shotgun (WGS) entry which is preliminary data.</text>
</comment>
<dbReference type="Proteomes" id="UP000034137">
    <property type="component" value="Unassembled WGS sequence"/>
</dbReference>
<keyword evidence="1" id="KW-0812">Transmembrane</keyword>
<keyword evidence="1" id="KW-1133">Transmembrane helix</keyword>
<organism evidence="2 3">
    <name type="scientific">Candidatus Falkowbacteria bacterium GW2011_GWF2_39_8</name>
    <dbReference type="NCBI Taxonomy" id="1618642"/>
    <lineage>
        <taxon>Bacteria</taxon>
        <taxon>Candidatus Falkowiibacteriota</taxon>
    </lineage>
</organism>
<accession>A0A0G0T786</accession>
<evidence type="ECO:0000256" key="1">
    <source>
        <dbReference type="SAM" id="Phobius"/>
    </source>
</evidence>
<protein>
    <submittedName>
        <fullName evidence="2">Uncharacterized protein</fullName>
    </submittedName>
</protein>
<gene>
    <name evidence="2" type="ORF">UT64_C0004G0009</name>
</gene>
<evidence type="ECO:0000313" key="3">
    <source>
        <dbReference type="Proteomes" id="UP000034137"/>
    </source>
</evidence>
<dbReference type="EMBL" id="LBXO01000004">
    <property type="protein sequence ID" value="KKR33702.1"/>
    <property type="molecule type" value="Genomic_DNA"/>
</dbReference>
<evidence type="ECO:0000313" key="2">
    <source>
        <dbReference type="EMBL" id="KKR33702.1"/>
    </source>
</evidence>
<proteinExistence type="predicted"/>
<reference evidence="2 3" key="1">
    <citation type="journal article" date="2015" name="Nature">
        <title>rRNA introns, odd ribosomes, and small enigmatic genomes across a large radiation of phyla.</title>
        <authorList>
            <person name="Brown C.T."/>
            <person name="Hug L.A."/>
            <person name="Thomas B.C."/>
            <person name="Sharon I."/>
            <person name="Castelle C.J."/>
            <person name="Singh A."/>
            <person name="Wilkins M.J."/>
            <person name="Williams K.H."/>
            <person name="Banfield J.F."/>
        </authorList>
    </citation>
    <scope>NUCLEOTIDE SEQUENCE [LARGE SCALE GENOMIC DNA]</scope>
</reference>
<name>A0A0G0T786_9BACT</name>
<keyword evidence="1" id="KW-0472">Membrane</keyword>
<sequence>MLIKIINVLFIHLILKQVQDDTIYKKTAVGRFFIYLKYFLNLLFYNLNLIFFLRLMFKDIELLEGG</sequence>